<sequence>MHYYPMTLHKISLVLSLLMIGMLYSLSVAAQEKPSYTKQVSKGHINQFALQCVAPETNMKPVIPEKLEIQTTQVNTAKNDPYTRSANVTIIIDDKPKSLDNDPKP</sequence>
<accession>A0A1W1UV72</accession>
<proteinExistence type="predicted"/>
<evidence type="ECO:0000313" key="2">
    <source>
        <dbReference type="EMBL" id="SMB84879.1"/>
    </source>
</evidence>
<evidence type="ECO:0000313" key="3">
    <source>
        <dbReference type="Proteomes" id="UP000192408"/>
    </source>
</evidence>
<organism evidence="2 3">
    <name type="scientific">Pasteurella testudinis DSM 23072</name>
    <dbReference type="NCBI Taxonomy" id="1122938"/>
    <lineage>
        <taxon>Bacteria</taxon>
        <taxon>Pseudomonadati</taxon>
        <taxon>Pseudomonadota</taxon>
        <taxon>Gammaproteobacteria</taxon>
        <taxon>Pasteurellales</taxon>
        <taxon>Pasteurellaceae</taxon>
        <taxon>Pasteurella</taxon>
    </lineage>
</organism>
<gene>
    <name evidence="2" type="ORF">SAMN05660772_02376</name>
</gene>
<dbReference type="EMBL" id="FWWV01000016">
    <property type="protein sequence ID" value="SMB84879.1"/>
    <property type="molecule type" value="Genomic_DNA"/>
</dbReference>
<feature type="signal peptide" evidence="1">
    <location>
        <begin position="1"/>
        <end position="30"/>
    </location>
</feature>
<reference evidence="3" key="1">
    <citation type="submission" date="2017-04" db="EMBL/GenBank/DDBJ databases">
        <authorList>
            <person name="Varghese N."/>
            <person name="Submissions S."/>
        </authorList>
    </citation>
    <scope>NUCLEOTIDE SEQUENCE [LARGE SCALE GENOMIC DNA]</scope>
    <source>
        <strain evidence="3">DSM 23072</strain>
    </source>
</reference>
<feature type="chain" id="PRO_5012099616" evidence="1">
    <location>
        <begin position="31"/>
        <end position="105"/>
    </location>
</feature>
<protein>
    <submittedName>
        <fullName evidence="2">Uncharacterized protein</fullName>
    </submittedName>
</protein>
<dbReference type="RefSeq" id="WP_084257052.1">
    <property type="nucleotide sequence ID" value="NZ_FWWV01000016.1"/>
</dbReference>
<keyword evidence="1" id="KW-0732">Signal</keyword>
<keyword evidence="3" id="KW-1185">Reference proteome</keyword>
<name>A0A1W1UV72_9PAST</name>
<evidence type="ECO:0000256" key="1">
    <source>
        <dbReference type="SAM" id="SignalP"/>
    </source>
</evidence>
<dbReference type="Proteomes" id="UP000192408">
    <property type="component" value="Unassembled WGS sequence"/>
</dbReference>
<dbReference type="AlphaFoldDB" id="A0A1W1UV72"/>